<sequence length="91" mass="11406">MHDLPWVWHRNFYTGTNHFCDNMVVGKKEWYRREQQRERMKEAVGKINDLVLEYRQEFREKKRYNFLERVVNTLGEDIAHKYIRKIKNVYI</sequence>
<evidence type="ECO:0000313" key="1">
    <source>
        <dbReference type="EMBL" id="KMZ82561.1"/>
    </source>
</evidence>
<dbReference type="Proteomes" id="UP000053562">
    <property type="component" value="Unassembled WGS sequence"/>
</dbReference>
<accession>A0A0J9SIX4</accession>
<organism evidence="1 2">
    <name type="scientific">Plasmodium vivax India VII</name>
    <dbReference type="NCBI Taxonomy" id="1077284"/>
    <lineage>
        <taxon>Eukaryota</taxon>
        <taxon>Sar</taxon>
        <taxon>Alveolata</taxon>
        <taxon>Apicomplexa</taxon>
        <taxon>Aconoidasida</taxon>
        <taxon>Haemosporida</taxon>
        <taxon>Plasmodiidae</taxon>
        <taxon>Plasmodium</taxon>
        <taxon>Plasmodium (Plasmodium)</taxon>
    </lineage>
</organism>
<reference evidence="1 2" key="1">
    <citation type="submission" date="2011-08" db="EMBL/GenBank/DDBJ databases">
        <title>The Genome Sequence of Plasmodium vivax India VII.</title>
        <authorList>
            <consortium name="The Broad Institute Genome Sequencing Platform"/>
            <consortium name="The Broad Institute Genome Sequencing Center for Infectious Disease"/>
            <person name="Neafsey D."/>
            <person name="Carlton J."/>
            <person name="Barnwell J."/>
            <person name="Collins W."/>
            <person name="Escalante A."/>
            <person name="Mullikin J."/>
            <person name="Saul A."/>
            <person name="Guigo R."/>
            <person name="Camara F."/>
            <person name="Young S.K."/>
            <person name="Zeng Q."/>
            <person name="Gargeya S."/>
            <person name="Fitzgerald M."/>
            <person name="Haas B."/>
            <person name="Abouelleil A."/>
            <person name="Alvarado L."/>
            <person name="Arachchi H.M."/>
            <person name="Berlin A."/>
            <person name="Brown A."/>
            <person name="Chapman S.B."/>
            <person name="Chen Z."/>
            <person name="Dunbar C."/>
            <person name="Freedman E."/>
            <person name="Gearin G."/>
            <person name="Gellesch M."/>
            <person name="Goldberg J."/>
            <person name="Griggs A."/>
            <person name="Gujja S."/>
            <person name="Heiman D."/>
            <person name="Howarth C."/>
            <person name="Larson L."/>
            <person name="Lui A."/>
            <person name="MacDonald P.J.P."/>
            <person name="Montmayeur A."/>
            <person name="Murphy C."/>
            <person name="Neiman D."/>
            <person name="Pearson M."/>
            <person name="Priest M."/>
            <person name="Roberts A."/>
            <person name="Saif S."/>
            <person name="Shea T."/>
            <person name="Shenoy N."/>
            <person name="Sisk P."/>
            <person name="Stolte C."/>
            <person name="Sykes S."/>
            <person name="Wortman J."/>
            <person name="Nusbaum C."/>
            <person name="Birren B."/>
        </authorList>
    </citation>
    <scope>NUCLEOTIDE SEQUENCE [LARGE SCALE GENOMIC DNA]</scope>
    <source>
        <strain evidence="1 2">India VII</strain>
    </source>
</reference>
<gene>
    <name evidence="1" type="ORF">PVIIG_06535</name>
</gene>
<dbReference type="EMBL" id="KQ234168">
    <property type="protein sequence ID" value="KMZ82561.1"/>
    <property type="molecule type" value="Genomic_DNA"/>
</dbReference>
<dbReference type="AlphaFoldDB" id="A0A0J9SIX4"/>
<evidence type="ECO:0000313" key="2">
    <source>
        <dbReference type="Proteomes" id="UP000053562"/>
    </source>
</evidence>
<proteinExistence type="predicted"/>
<dbReference type="OrthoDB" id="6288734at2759"/>
<name>A0A0J9SIX4_PLAVI</name>
<protein>
    <submittedName>
        <fullName evidence="1">Uncharacterized protein</fullName>
    </submittedName>
</protein>